<protein>
    <recommendedName>
        <fullName evidence="4">TonB-dependent receptor plug domain-containing protein</fullName>
    </recommendedName>
</protein>
<feature type="signal peptide" evidence="1">
    <location>
        <begin position="1"/>
        <end position="20"/>
    </location>
</feature>
<dbReference type="RefSeq" id="WP_225699066.1">
    <property type="nucleotide sequence ID" value="NZ_JAIXNE010000005.1"/>
</dbReference>
<comment type="caution">
    <text evidence="2">The sequence shown here is derived from an EMBL/GenBank/DDBJ whole genome shotgun (WGS) entry which is preliminary data.</text>
</comment>
<evidence type="ECO:0008006" key="4">
    <source>
        <dbReference type="Google" id="ProtNLM"/>
    </source>
</evidence>
<evidence type="ECO:0000313" key="2">
    <source>
        <dbReference type="EMBL" id="MCA6078212.1"/>
    </source>
</evidence>
<keyword evidence="3" id="KW-1185">Reference proteome</keyword>
<proteinExistence type="predicted"/>
<name>A0A9X1L1G8_9BACT</name>
<gene>
    <name evidence="2" type="ORF">LDX50_25290</name>
</gene>
<reference evidence="2" key="1">
    <citation type="submission" date="2021-09" db="EMBL/GenBank/DDBJ databases">
        <title>Fulvivirga sp. isolated from coastal sediment.</title>
        <authorList>
            <person name="Yu H."/>
        </authorList>
    </citation>
    <scope>NUCLEOTIDE SEQUENCE</scope>
    <source>
        <strain evidence="2">1062</strain>
    </source>
</reference>
<keyword evidence="1" id="KW-0732">Signal</keyword>
<accession>A0A9X1L1G8</accession>
<evidence type="ECO:0000256" key="1">
    <source>
        <dbReference type="SAM" id="SignalP"/>
    </source>
</evidence>
<dbReference type="EMBL" id="JAIXNE010000005">
    <property type="protein sequence ID" value="MCA6078212.1"/>
    <property type="molecule type" value="Genomic_DNA"/>
</dbReference>
<dbReference type="AlphaFoldDB" id="A0A9X1L1G8"/>
<evidence type="ECO:0000313" key="3">
    <source>
        <dbReference type="Proteomes" id="UP001139409"/>
    </source>
</evidence>
<sequence>MKHFKVLLILIFILSADLNAQDVDHLDVYSESMLYISGDLIRLQIVPAGKNGGTVPGKHLVHAYLISHDGKIIDDERFLITEYDKSGAIFLPEDIETGVFKLIAFVPGVENQTEVTIYIYNPSIFSSSVAPENADLSAGLPQVQAITAPTVPVEQKNPSLQFEMKSIDPAQSVPGIGMLKVYHKKMDTPPVRGVVVAAPRREDSGIDFDFELATDHPNSRLSFYFLDQAMVEEYYLADEGLMLKGLREHYGSGPVYAYQFDRDGSRMGEIRMTINKRNQPVFQSFENIVPFNTEIQDVLENKRIRKFVDQVYRNQNDRVVSIQEEEFDRSPDSSTYPDRYEGIATLREMLASIVPKSQVIRRNSIYEARLSPANSGFRYTESPLVLINGVPTFELDSLMETPIQDVEVIETFNSLERLRRFGTLGRFGVISIKLRSEVDNPLAEKRDQLPVIPGISDLIRDESVKNQVDTPDLRSVLLWDPSFRFYPDQPARILLNNSDLNGEYQIFGELIMPDGSRKFISDSFILGKVK</sequence>
<feature type="chain" id="PRO_5040954592" description="TonB-dependent receptor plug domain-containing protein" evidence="1">
    <location>
        <begin position="21"/>
        <end position="530"/>
    </location>
</feature>
<organism evidence="2 3">
    <name type="scientific">Fulvivirga sedimenti</name>
    <dbReference type="NCBI Taxonomy" id="2879465"/>
    <lineage>
        <taxon>Bacteria</taxon>
        <taxon>Pseudomonadati</taxon>
        <taxon>Bacteroidota</taxon>
        <taxon>Cytophagia</taxon>
        <taxon>Cytophagales</taxon>
        <taxon>Fulvivirgaceae</taxon>
        <taxon>Fulvivirga</taxon>
    </lineage>
</organism>
<dbReference type="Proteomes" id="UP001139409">
    <property type="component" value="Unassembled WGS sequence"/>
</dbReference>